<dbReference type="NCBIfam" id="NF004046">
    <property type="entry name" value="PRK05563.1"/>
    <property type="match status" value="1"/>
</dbReference>
<dbReference type="InterPro" id="IPR022754">
    <property type="entry name" value="DNA_pol_III_gamma-3"/>
</dbReference>
<dbReference type="Gene3D" id="3.30.300.150">
    <property type="entry name" value="DNA polymerase III, tau subunit, domain V"/>
    <property type="match status" value="1"/>
</dbReference>
<protein>
    <recommendedName>
        <fullName evidence="11">DNA polymerase III subunit gamma/tau</fullName>
        <ecNumber evidence="11">2.7.7.7</ecNumber>
    </recommendedName>
</protein>
<evidence type="ECO:0000256" key="3">
    <source>
        <dbReference type="ARBA" id="ARBA00022695"/>
    </source>
</evidence>
<dbReference type="NCBIfam" id="TIGR02397">
    <property type="entry name" value="dnaX_nterm"/>
    <property type="match status" value="1"/>
</dbReference>
<gene>
    <name evidence="11" type="primary">dnaX</name>
    <name evidence="14" type="ORF">EDC61_10590</name>
</gene>
<evidence type="ECO:0000256" key="8">
    <source>
        <dbReference type="ARBA" id="ARBA00022840"/>
    </source>
</evidence>
<proteinExistence type="inferred from homology"/>
<dbReference type="Gene3D" id="3.40.50.300">
    <property type="entry name" value="P-loop containing nucleotide triphosphate hydrolases"/>
    <property type="match status" value="1"/>
</dbReference>
<dbReference type="Gene3D" id="1.10.8.60">
    <property type="match status" value="1"/>
</dbReference>
<dbReference type="FunFam" id="3.40.50.300:FF:000014">
    <property type="entry name" value="DNA polymerase III subunit gamma/tau"/>
    <property type="match status" value="1"/>
</dbReference>
<dbReference type="InterPro" id="IPR038249">
    <property type="entry name" value="PolIII_tau_V_sf"/>
</dbReference>
<evidence type="ECO:0000256" key="1">
    <source>
        <dbReference type="ARBA" id="ARBA00006360"/>
    </source>
</evidence>
<feature type="compositionally biased region" description="Low complexity" evidence="12">
    <location>
        <begin position="384"/>
        <end position="399"/>
    </location>
</feature>
<comment type="caution">
    <text evidence="14">The sequence shown here is derived from an EMBL/GenBank/DDBJ whole genome shotgun (WGS) entry which is preliminary data.</text>
</comment>
<dbReference type="PANTHER" id="PTHR11669:SF0">
    <property type="entry name" value="PROTEIN STICHEL-LIKE 2"/>
    <property type="match status" value="1"/>
</dbReference>
<dbReference type="EC" id="2.7.7.7" evidence="11"/>
<keyword evidence="7" id="KW-0862">Zinc</keyword>
<dbReference type="InterPro" id="IPR050238">
    <property type="entry name" value="DNA_Rep/Repair_Clamp_Loader"/>
</dbReference>
<dbReference type="InterPro" id="IPR003593">
    <property type="entry name" value="AAA+_ATPase"/>
</dbReference>
<dbReference type="Pfam" id="PF22608">
    <property type="entry name" value="DNAX_ATPase_lid"/>
    <property type="match status" value="1"/>
</dbReference>
<dbReference type="RefSeq" id="WP_126463494.1">
    <property type="nucleotide sequence ID" value="NZ_AP018721.1"/>
</dbReference>
<accession>A0A4R3JWE3</accession>
<organism evidence="14 15">
    <name type="scientific">Sulfuritortus calidifontis</name>
    <dbReference type="NCBI Taxonomy" id="1914471"/>
    <lineage>
        <taxon>Bacteria</taxon>
        <taxon>Pseudomonadati</taxon>
        <taxon>Pseudomonadota</taxon>
        <taxon>Betaproteobacteria</taxon>
        <taxon>Nitrosomonadales</taxon>
        <taxon>Thiobacillaceae</taxon>
        <taxon>Sulfuritortus</taxon>
    </lineage>
</organism>
<dbReference type="AlphaFoldDB" id="A0A4R3JWE3"/>
<keyword evidence="3 11" id="KW-0548">Nucleotidyltransferase</keyword>
<name>A0A4R3JWE3_9PROT</name>
<dbReference type="SUPFAM" id="SSF52540">
    <property type="entry name" value="P-loop containing nucleoside triphosphate hydrolases"/>
    <property type="match status" value="1"/>
</dbReference>
<evidence type="ECO:0000256" key="2">
    <source>
        <dbReference type="ARBA" id="ARBA00022679"/>
    </source>
</evidence>
<evidence type="ECO:0000256" key="12">
    <source>
        <dbReference type="SAM" id="MobiDB-lite"/>
    </source>
</evidence>
<dbReference type="Pfam" id="PF13177">
    <property type="entry name" value="DNA_pol3_delta2"/>
    <property type="match status" value="1"/>
</dbReference>
<feature type="domain" description="AAA+ ATPase" evidence="13">
    <location>
        <begin position="37"/>
        <end position="178"/>
    </location>
</feature>
<reference evidence="14 15" key="1">
    <citation type="submission" date="2019-03" db="EMBL/GenBank/DDBJ databases">
        <title>Genomic Encyclopedia of Type Strains, Phase IV (KMG-IV): sequencing the most valuable type-strain genomes for metagenomic binning, comparative biology and taxonomic classification.</title>
        <authorList>
            <person name="Goeker M."/>
        </authorList>
    </citation>
    <scope>NUCLEOTIDE SEQUENCE [LARGE SCALE GENOMIC DNA]</scope>
    <source>
        <strain evidence="14 15">DSM 103923</strain>
    </source>
</reference>
<evidence type="ECO:0000256" key="11">
    <source>
        <dbReference type="RuleBase" id="RU364063"/>
    </source>
</evidence>
<keyword evidence="15" id="KW-1185">Reference proteome</keyword>
<dbReference type="GO" id="GO:0046872">
    <property type="term" value="F:metal ion binding"/>
    <property type="evidence" value="ECO:0007669"/>
    <property type="project" value="UniProtKB-KW"/>
</dbReference>
<keyword evidence="6 11" id="KW-0547">Nucleotide-binding</keyword>
<evidence type="ECO:0000256" key="9">
    <source>
        <dbReference type="ARBA" id="ARBA00022932"/>
    </source>
</evidence>
<dbReference type="GO" id="GO:0003887">
    <property type="term" value="F:DNA-directed DNA polymerase activity"/>
    <property type="evidence" value="ECO:0007669"/>
    <property type="project" value="UniProtKB-KW"/>
</dbReference>
<dbReference type="GO" id="GO:0003677">
    <property type="term" value="F:DNA binding"/>
    <property type="evidence" value="ECO:0007669"/>
    <property type="project" value="InterPro"/>
</dbReference>
<keyword evidence="5" id="KW-0479">Metal-binding</keyword>
<feature type="region of interest" description="Disordered" evidence="12">
    <location>
        <begin position="365"/>
        <end position="413"/>
    </location>
</feature>
<evidence type="ECO:0000313" key="14">
    <source>
        <dbReference type="EMBL" id="TCS72435.1"/>
    </source>
</evidence>
<keyword evidence="9 11" id="KW-0239">DNA-directed DNA polymerase</keyword>
<dbReference type="EMBL" id="SLZY01000005">
    <property type="protein sequence ID" value="TCS72435.1"/>
    <property type="molecule type" value="Genomic_DNA"/>
</dbReference>
<dbReference type="SMART" id="SM00382">
    <property type="entry name" value="AAA"/>
    <property type="match status" value="1"/>
</dbReference>
<dbReference type="CDD" id="cd00009">
    <property type="entry name" value="AAA"/>
    <property type="match status" value="1"/>
</dbReference>
<dbReference type="SUPFAM" id="SSF48019">
    <property type="entry name" value="post-AAA+ oligomerization domain-like"/>
    <property type="match status" value="1"/>
</dbReference>
<evidence type="ECO:0000313" key="15">
    <source>
        <dbReference type="Proteomes" id="UP000295135"/>
    </source>
</evidence>
<evidence type="ECO:0000256" key="10">
    <source>
        <dbReference type="ARBA" id="ARBA00049244"/>
    </source>
</evidence>
<evidence type="ECO:0000256" key="6">
    <source>
        <dbReference type="ARBA" id="ARBA00022741"/>
    </source>
</evidence>
<dbReference type="GO" id="GO:0006261">
    <property type="term" value="P:DNA-templated DNA replication"/>
    <property type="evidence" value="ECO:0007669"/>
    <property type="project" value="TreeGrafter"/>
</dbReference>
<feature type="compositionally biased region" description="Pro residues" evidence="12">
    <location>
        <begin position="373"/>
        <end position="383"/>
    </location>
</feature>
<sequence>MSHQVLARKWRPKSFAELVGQEHVVRALSNALNQGRLHHAYLLTGTRGCGKTTIARILAKCLNCETGPTATPCGNCPACREIESGRFVDLIEIDAASYTGVDNMREVLENAQYAPTAGRYKVYIIDEVHMLSKSAFNAMLKTLEEPPAHVVFILATTDPQKVPVTVLSRCLQFNLKLLPPARVAEHLKHVLTAEGISNEPAALPLIARAAAGSMRDALSLLDQAIAYGGGSVREQETRDMLGSVDQAYLFPILEALAGNDGAALMREAENIAARSFSFEAALQDLGLLLHQIALAQTVPEAVAEDVPERERLFALARALDAETVQLYYQIAGLGRRDLEWAPDEYAGFSMALMRMLAFSPGAPAPAMTAPTPQAAPQPAPRAAPSPMASAAPAAAAPMPAASPTPAPASSAPASVQGFDGDWLSLAGSLNGLIGQLASACELIEHGPDRLRLRLPESQKSLLAGFGDKLKAALQEKLGPGLKVEFQFGATQGAAPAEVAARNKAERQAEAEAAIQSDPFVQAVVQELDGKVTQIQPLQ</sequence>
<dbReference type="Pfam" id="PF12169">
    <property type="entry name" value="DNA_pol3_gamma3"/>
    <property type="match status" value="1"/>
</dbReference>
<dbReference type="InterPro" id="IPR012763">
    <property type="entry name" value="DNA_pol_III_sug/sutau_N"/>
</dbReference>
<evidence type="ECO:0000256" key="7">
    <source>
        <dbReference type="ARBA" id="ARBA00022833"/>
    </source>
</evidence>
<dbReference type="InterPro" id="IPR008921">
    <property type="entry name" value="DNA_pol3_clamp-load_cplx_C"/>
</dbReference>
<dbReference type="InterPro" id="IPR027417">
    <property type="entry name" value="P-loop_NTPase"/>
</dbReference>
<keyword evidence="8 11" id="KW-0067">ATP-binding</keyword>
<evidence type="ECO:0000256" key="4">
    <source>
        <dbReference type="ARBA" id="ARBA00022705"/>
    </source>
</evidence>
<keyword evidence="2 11" id="KW-0808">Transferase</keyword>
<dbReference type="Proteomes" id="UP000295135">
    <property type="component" value="Unassembled WGS sequence"/>
</dbReference>
<dbReference type="GO" id="GO:0009360">
    <property type="term" value="C:DNA polymerase III complex"/>
    <property type="evidence" value="ECO:0007669"/>
    <property type="project" value="InterPro"/>
</dbReference>
<dbReference type="NCBIfam" id="NF005942">
    <property type="entry name" value="PRK07994.1"/>
    <property type="match status" value="1"/>
</dbReference>
<evidence type="ECO:0000256" key="5">
    <source>
        <dbReference type="ARBA" id="ARBA00022723"/>
    </source>
</evidence>
<keyword evidence="4 11" id="KW-0235">DNA replication</keyword>
<evidence type="ECO:0000259" key="13">
    <source>
        <dbReference type="SMART" id="SM00382"/>
    </source>
</evidence>
<comment type="similarity">
    <text evidence="1 11">Belongs to the DnaX/STICHEL family.</text>
</comment>
<comment type="catalytic activity">
    <reaction evidence="10 11">
        <text>DNA(n) + a 2'-deoxyribonucleoside 5'-triphosphate = DNA(n+1) + diphosphate</text>
        <dbReference type="Rhea" id="RHEA:22508"/>
        <dbReference type="Rhea" id="RHEA-COMP:17339"/>
        <dbReference type="Rhea" id="RHEA-COMP:17340"/>
        <dbReference type="ChEBI" id="CHEBI:33019"/>
        <dbReference type="ChEBI" id="CHEBI:61560"/>
        <dbReference type="ChEBI" id="CHEBI:173112"/>
        <dbReference type="EC" id="2.7.7.7"/>
    </reaction>
</comment>
<dbReference type="GO" id="GO:0005524">
    <property type="term" value="F:ATP binding"/>
    <property type="evidence" value="ECO:0007669"/>
    <property type="project" value="UniProtKB-KW"/>
</dbReference>
<dbReference type="InterPro" id="IPR045085">
    <property type="entry name" value="HLD_clamp_pol_III_gamma_tau"/>
</dbReference>
<comment type="subunit">
    <text evidence="11">DNA polymerase III contains a core (composed of alpha, epsilon and theta chains) that associates with a tau subunit. This core dimerizes to form the POLIII' complex. PolIII' associates with the gamma complex (composed of gamma, delta, delta', psi and chi chains) and with the beta chain to form the complete DNA polymerase III complex.</text>
</comment>
<dbReference type="PANTHER" id="PTHR11669">
    <property type="entry name" value="REPLICATION FACTOR C / DNA POLYMERASE III GAMMA-TAU SUBUNIT"/>
    <property type="match status" value="1"/>
</dbReference>
<dbReference type="CDD" id="cd18137">
    <property type="entry name" value="HLD_clamp_pol_III_gamma_tau"/>
    <property type="match status" value="1"/>
</dbReference>
<dbReference type="OrthoDB" id="9810148at2"/>
<comment type="function">
    <text evidence="11">DNA polymerase III is a complex, multichain enzyme responsible for most of the replicative synthesis in bacteria. This DNA polymerase also exhibits 3' to 5' exonuclease activity.</text>
</comment>
<dbReference type="FunFam" id="1.10.8.60:FF:000013">
    <property type="entry name" value="DNA polymerase III subunit gamma/tau"/>
    <property type="match status" value="1"/>
</dbReference>
<dbReference type="Gene3D" id="1.20.272.10">
    <property type="match status" value="1"/>
</dbReference>
<dbReference type="FunFam" id="1.20.272.10:FF:000003">
    <property type="entry name" value="DNA polymerase III subunit gamma/tau"/>
    <property type="match status" value="1"/>
</dbReference>